<evidence type="ECO:0000259" key="2">
    <source>
        <dbReference type="PROSITE" id="PS51371"/>
    </source>
</evidence>
<dbReference type="Gene3D" id="3.10.580.10">
    <property type="entry name" value="CBS-domain"/>
    <property type="match status" value="1"/>
</dbReference>
<reference evidence="3" key="1">
    <citation type="journal article" date="2014" name="Int. J. Syst. Evol. Microbiol.">
        <title>Complete genome sequence of Corynebacterium casei LMG S-19264T (=DSM 44701T), isolated from a smear-ripened cheese.</title>
        <authorList>
            <consortium name="US DOE Joint Genome Institute (JGI-PGF)"/>
            <person name="Walter F."/>
            <person name="Albersmeier A."/>
            <person name="Kalinowski J."/>
            <person name="Ruckert C."/>
        </authorList>
    </citation>
    <scope>NUCLEOTIDE SEQUENCE</scope>
    <source>
        <strain evidence="3">CCM 8433</strain>
    </source>
</reference>
<proteinExistence type="predicted"/>
<sequence>MLLASAVTKKDSLTFVNESQTLAKALEFLETSDKRCAPILDDTNQLFRGNIYKMHLYRHKSQGGDMTLPVTYLLKNATKFIYDNASPFNILFNLRDLPYIAVLNQNKTFIGVLMHEKVLDLYWQAFGMDSGHCLLTVETNGRQNDLASITKIATKLSSLTNLFALNALDTPGKQVILMTFPTETDQQTIDKIVNRLEKKQFRIARLEKV</sequence>
<protein>
    <recommendedName>
        <fullName evidence="2">CBS domain-containing protein</fullName>
    </recommendedName>
</protein>
<dbReference type="InterPro" id="IPR017036">
    <property type="entry name" value="Lmo0553-like"/>
</dbReference>
<dbReference type="InterPro" id="IPR046342">
    <property type="entry name" value="CBS_dom_sf"/>
</dbReference>
<dbReference type="AlphaFoldDB" id="A0A917JEK6"/>
<name>A0A917JEK6_9ENTE</name>
<dbReference type="PIRSF" id="PIRSF035040">
    <property type="entry name" value="UCP035040_CBS_Lmo0553"/>
    <property type="match status" value="1"/>
</dbReference>
<evidence type="ECO:0000256" key="1">
    <source>
        <dbReference type="PROSITE-ProRule" id="PRU00703"/>
    </source>
</evidence>
<keyword evidence="1" id="KW-0129">CBS domain</keyword>
<evidence type="ECO:0000313" key="4">
    <source>
        <dbReference type="Proteomes" id="UP000622610"/>
    </source>
</evidence>
<feature type="domain" description="CBS" evidence="2">
    <location>
        <begin position="7"/>
        <end position="66"/>
    </location>
</feature>
<dbReference type="SUPFAM" id="SSF54631">
    <property type="entry name" value="CBS-domain pair"/>
    <property type="match status" value="1"/>
</dbReference>
<reference evidence="3" key="2">
    <citation type="submission" date="2020-09" db="EMBL/GenBank/DDBJ databases">
        <authorList>
            <person name="Sun Q."/>
            <person name="Sedlacek I."/>
        </authorList>
    </citation>
    <scope>NUCLEOTIDE SEQUENCE</scope>
    <source>
        <strain evidence="3">CCM 8433</strain>
    </source>
</reference>
<organism evidence="3 4">
    <name type="scientific">Enterococcus alcedinis</name>
    <dbReference type="NCBI Taxonomy" id="1274384"/>
    <lineage>
        <taxon>Bacteria</taxon>
        <taxon>Bacillati</taxon>
        <taxon>Bacillota</taxon>
        <taxon>Bacilli</taxon>
        <taxon>Lactobacillales</taxon>
        <taxon>Enterococcaceae</taxon>
        <taxon>Enterococcus</taxon>
    </lineage>
</organism>
<dbReference type="PROSITE" id="PS51371">
    <property type="entry name" value="CBS"/>
    <property type="match status" value="1"/>
</dbReference>
<dbReference type="Proteomes" id="UP000622610">
    <property type="component" value="Unassembled WGS sequence"/>
</dbReference>
<keyword evidence="4" id="KW-1185">Reference proteome</keyword>
<comment type="caution">
    <text evidence="3">The sequence shown here is derived from an EMBL/GenBank/DDBJ whole genome shotgun (WGS) entry which is preliminary data.</text>
</comment>
<dbReference type="InterPro" id="IPR000644">
    <property type="entry name" value="CBS_dom"/>
</dbReference>
<dbReference type="RefSeq" id="WP_188367625.1">
    <property type="nucleotide sequence ID" value="NZ_BMDT01000006.1"/>
</dbReference>
<evidence type="ECO:0000313" key="3">
    <source>
        <dbReference type="EMBL" id="GGI65785.1"/>
    </source>
</evidence>
<dbReference type="EMBL" id="BMDT01000006">
    <property type="protein sequence ID" value="GGI65785.1"/>
    <property type="molecule type" value="Genomic_DNA"/>
</dbReference>
<dbReference type="NCBIfam" id="NF038387">
    <property type="entry name" value="CBS_CbpA"/>
    <property type="match status" value="1"/>
</dbReference>
<gene>
    <name evidence="3" type="ORF">GCM10011482_14390</name>
</gene>
<accession>A0A917JEK6</accession>